<evidence type="ECO:0000313" key="10">
    <source>
        <dbReference type="Proteomes" id="UP001187471"/>
    </source>
</evidence>
<comment type="similarity">
    <text evidence="6">Belongs to the PMEI family.</text>
</comment>
<feature type="signal peptide" evidence="7">
    <location>
        <begin position="1"/>
        <end position="22"/>
    </location>
</feature>
<comment type="subcellular location">
    <subcellularLocation>
        <location evidence="1">Secreted</location>
        <location evidence="1">Extracellular space</location>
        <location evidence="1">Apoplast</location>
    </subcellularLocation>
</comment>
<dbReference type="InterPro" id="IPR051955">
    <property type="entry name" value="PME_Inhibitor"/>
</dbReference>
<dbReference type="GO" id="GO:0048046">
    <property type="term" value="C:apoplast"/>
    <property type="evidence" value="ECO:0007669"/>
    <property type="project" value="UniProtKB-SubCell"/>
</dbReference>
<comment type="caution">
    <text evidence="9">The sequence shown here is derived from an EMBL/GenBank/DDBJ whole genome shotgun (WGS) entry which is preliminary data.</text>
</comment>
<evidence type="ECO:0000256" key="3">
    <source>
        <dbReference type="ARBA" id="ARBA00022525"/>
    </source>
</evidence>
<dbReference type="Proteomes" id="UP001187471">
    <property type="component" value="Unassembled WGS sequence"/>
</dbReference>
<sequence>MAQVSLFLLLLTIFCLTGTIRSAVHQGSRARAIVVAQCRSTRFPALCVHCLSNYVNTTVQSPQQLAQVALTVSLIKARSTRAYVTEVAKQFSLTKGRDYQAVKDCLDRISDGVDQITQSIKELQRMGRDGDDEFGWHVSNVDTWTSAALSDTTVCIDGFSGQAVGGKVKATIKAKVLNVAQVTSNALAIFNRFAARHRASGATHKP</sequence>
<dbReference type="EMBL" id="JAVXUO010002907">
    <property type="protein sequence ID" value="KAK2968569.1"/>
    <property type="molecule type" value="Genomic_DNA"/>
</dbReference>
<dbReference type="Pfam" id="PF04043">
    <property type="entry name" value="PMEI"/>
    <property type="match status" value="1"/>
</dbReference>
<dbReference type="InterPro" id="IPR006501">
    <property type="entry name" value="Pectinesterase_inhib_dom"/>
</dbReference>
<gene>
    <name evidence="9" type="ORF">RJ640_006760</name>
</gene>
<dbReference type="CDD" id="cd15798">
    <property type="entry name" value="PMEI-like_3"/>
    <property type="match status" value="1"/>
</dbReference>
<keyword evidence="5" id="KW-1015">Disulfide bond</keyword>
<evidence type="ECO:0000256" key="1">
    <source>
        <dbReference type="ARBA" id="ARBA00004271"/>
    </source>
</evidence>
<evidence type="ECO:0000256" key="4">
    <source>
        <dbReference type="ARBA" id="ARBA00022729"/>
    </source>
</evidence>
<evidence type="ECO:0000256" key="6">
    <source>
        <dbReference type="ARBA" id="ARBA00038471"/>
    </source>
</evidence>
<dbReference type="NCBIfam" id="TIGR01614">
    <property type="entry name" value="PME_inhib"/>
    <property type="match status" value="1"/>
</dbReference>
<dbReference type="GO" id="GO:0004857">
    <property type="term" value="F:enzyme inhibitor activity"/>
    <property type="evidence" value="ECO:0007669"/>
    <property type="project" value="InterPro"/>
</dbReference>
<feature type="domain" description="Pectinesterase inhibitor" evidence="8">
    <location>
        <begin position="29"/>
        <end position="189"/>
    </location>
</feature>
<dbReference type="Gene3D" id="1.20.140.40">
    <property type="entry name" value="Invertase/pectin methylesterase inhibitor family protein"/>
    <property type="match status" value="1"/>
</dbReference>
<dbReference type="AlphaFoldDB" id="A0AA88QDX6"/>
<organism evidence="9 10">
    <name type="scientific">Escallonia rubra</name>
    <dbReference type="NCBI Taxonomy" id="112253"/>
    <lineage>
        <taxon>Eukaryota</taxon>
        <taxon>Viridiplantae</taxon>
        <taxon>Streptophyta</taxon>
        <taxon>Embryophyta</taxon>
        <taxon>Tracheophyta</taxon>
        <taxon>Spermatophyta</taxon>
        <taxon>Magnoliopsida</taxon>
        <taxon>eudicotyledons</taxon>
        <taxon>Gunneridae</taxon>
        <taxon>Pentapetalae</taxon>
        <taxon>asterids</taxon>
        <taxon>campanulids</taxon>
        <taxon>Escalloniales</taxon>
        <taxon>Escalloniaceae</taxon>
        <taxon>Escallonia</taxon>
    </lineage>
</organism>
<dbReference type="SMART" id="SM00856">
    <property type="entry name" value="PMEI"/>
    <property type="match status" value="1"/>
</dbReference>
<dbReference type="SUPFAM" id="SSF101148">
    <property type="entry name" value="Plant invertase/pectin methylesterase inhibitor"/>
    <property type="match status" value="1"/>
</dbReference>
<accession>A0AA88QDX6</accession>
<feature type="chain" id="PRO_5041703706" description="Pectinesterase inhibitor domain-containing protein" evidence="7">
    <location>
        <begin position="23"/>
        <end position="206"/>
    </location>
</feature>
<dbReference type="InterPro" id="IPR035513">
    <property type="entry name" value="Invertase/methylesterase_inhib"/>
</dbReference>
<name>A0AA88QDX6_9ASTE</name>
<protein>
    <recommendedName>
        <fullName evidence="8">Pectinesterase inhibitor domain-containing protein</fullName>
    </recommendedName>
</protein>
<proteinExistence type="inferred from homology"/>
<evidence type="ECO:0000256" key="5">
    <source>
        <dbReference type="ARBA" id="ARBA00023157"/>
    </source>
</evidence>
<evidence type="ECO:0000259" key="8">
    <source>
        <dbReference type="SMART" id="SM00856"/>
    </source>
</evidence>
<keyword evidence="3" id="KW-0964">Secreted</keyword>
<dbReference type="FunFam" id="1.20.140.40:FF:000006">
    <property type="entry name" value="Pectinesterase inhibitor 3"/>
    <property type="match status" value="1"/>
</dbReference>
<evidence type="ECO:0000256" key="7">
    <source>
        <dbReference type="SAM" id="SignalP"/>
    </source>
</evidence>
<dbReference type="PANTHER" id="PTHR31080:SF12">
    <property type="entry name" value="PLANT INVERTASE_PECTIN METHYLESTERASE INHIBITOR"/>
    <property type="match status" value="1"/>
</dbReference>
<reference evidence="9" key="1">
    <citation type="submission" date="2022-12" db="EMBL/GenBank/DDBJ databases">
        <title>Draft genome assemblies for two species of Escallonia (Escalloniales).</title>
        <authorList>
            <person name="Chanderbali A."/>
            <person name="Dervinis C."/>
            <person name="Anghel I."/>
            <person name="Soltis D."/>
            <person name="Soltis P."/>
            <person name="Zapata F."/>
        </authorList>
    </citation>
    <scope>NUCLEOTIDE SEQUENCE</scope>
    <source>
        <strain evidence="9">UCBG92.1500</strain>
        <tissue evidence="9">Leaf</tissue>
    </source>
</reference>
<dbReference type="PANTHER" id="PTHR31080">
    <property type="entry name" value="PECTINESTERASE INHIBITOR-LIKE"/>
    <property type="match status" value="1"/>
</dbReference>
<evidence type="ECO:0000313" key="9">
    <source>
        <dbReference type="EMBL" id="KAK2968569.1"/>
    </source>
</evidence>
<keyword evidence="10" id="KW-1185">Reference proteome</keyword>
<keyword evidence="2" id="KW-0052">Apoplast</keyword>
<keyword evidence="4 7" id="KW-0732">Signal</keyword>
<evidence type="ECO:0000256" key="2">
    <source>
        <dbReference type="ARBA" id="ARBA00022523"/>
    </source>
</evidence>